<evidence type="ECO:0000256" key="3">
    <source>
        <dbReference type="ARBA" id="ARBA00022598"/>
    </source>
</evidence>
<dbReference type="NCBIfam" id="TIGR00233">
    <property type="entry name" value="trpS"/>
    <property type="match status" value="1"/>
</dbReference>
<dbReference type="OrthoDB" id="9801042at2"/>
<keyword evidence="5 9" id="KW-0067">ATP-binding</keyword>
<dbReference type="RefSeq" id="WP_154060937.1">
    <property type="nucleotide sequence ID" value="NZ_LR217692.1"/>
</dbReference>
<dbReference type="Gene3D" id="1.10.240.10">
    <property type="entry name" value="Tyrosyl-Transfer RNA Synthetase"/>
    <property type="match status" value="1"/>
</dbReference>
<dbReference type="EC" id="6.1.1.2" evidence="2 8"/>
<name>A0A451CY45_9GAMM</name>
<dbReference type="Proteomes" id="UP000294466">
    <property type="component" value="Chromosome"/>
</dbReference>
<dbReference type="EMBL" id="LR217692">
    <property type="protein sequence ID" value="VFP77929.1"/>
    <property type="molecule type" value="Genomic_DNA"/>
</dbReference>
<evidence type="ECO:0000256" key="6">
    <source>
        <dbReference type="ARBA" id="ARBA00022917"/>
    </source>
</evidence>
<keyword evidence="4 9" id="KW-0547">Nucleotide-binding</keyword>
<evidence type="ECO:0000256" key="2">
    <source>
        <dbReference type="ARBA" id="ARBA00013161"/>
    </source>
</evidence>
<keyword evidence="7 9" id="KW-0030">Aminoacyl-tRNA synthetase</keyword>
<evidence type="ECO:0000313" key="10">
    <source>
        <dbReference type="EMBL" id="VFP77929.1"/>
    </source>
</evidence>
<dbReference type="PANTHER" id="PTHR43766">
    <property type="entry name" value="TRYPTOPHAN--TRNA LIGASE, MITOCHONDRIAL"/>
    <property type="match status" value="1"/>
</dbReference>
<dbReference type="InterPro" id="IPR001412">
    <property type="entry name" value="aa-tRNA-synth_I_CS"/>
</dbReference>
<proteinExistence type="inferred from homology"/>
<dbReference type="GO" id="GO:0005524">
    <property type="term" value="F:ATP binding"/>
    <property type="evidence" value="ECO:0007669"/>
    <property type="project" value="UniProtKB-KW"/>
</dbReference>
<dbReference type="Pfam" id="PF00579">
    <property type="entry name" value="tRNA-synt_1b"/>
    <property type="match status" value="1"/>
</dbReference>
<evidence type="ECO:0000256" key="9">
    <source>
        <dbReference type="RuleBase" id="RU363036"/>
    </source>
</evidence>
<dbReference type="PANTHER" id="PTHR43766:SF1">
    <property type="entry name" value="TRYPTOPHAN--TRNA LIGASE, MITOCHONDRIAL"/>
    <property type="match status" value="1"/>
</dbReference>
<evidence type="ECO:0000256" key="4">
    <source>
        <dbReference type="ARBA" id="ARBA00022741"/>
    </source>
</evidence>
<dbReference type="PROSITE" id="PS00178">
    <property type="entry name" value="AA_TRNA_LIGASE_I"/>
    <property type="match status" value="1"/>
</dbReference>
<comment type="similarity">
    <text evidence="1 9">Belongs to the class-I aminoacyl-tRNA synthetase family.</text>
</comment>
<dbReference type="GO" id="GO:0005829">
    <property type="term" value="C:cytosol"/>
    <property type="evidence" value="ECO:0007669"/>
    <property type="project" value="TreeGrafter"/>
</dbReference>
<dbReference type="GO" id="GO:0004830">
    <property type="term" value="F:tryptophan-tRNA ligase activity"/>
    <property type="evidence" value="ECO:0007669"/>
    <property type="project" value="UniProtKB-UniRule"/>
</dbReference>
<evidence type="ECO:0000256" key="1">
    <source>
        <dbReference type="ARBA" id="ARBA00005594"/>
    </source>
</evidence>
<dbReference type="GO" id="GO:0006436">
    <property type="term" value="P:tryptophanyl-tRNA aminoacylation"/>
    <property type="evidence" value="ECO:0007669"/>
    <property type="project" value="UniProtKB-UniRule"/>
</dbReference>
<dbReference type="InterPro" id="IPR050203">
    <property type="entry name" value="Trp-tRNA_synthetase"/>
</dbReference>
<dbReference type="FunFam" id="1.10.240.10:FF:000002">
    <property type="entry name" value="Tryptophan--tRNA ligase"/>
    <property type="match status" value="1"/>
</dbReference>
<dbReference type="SUPFAM" id="SSF52374">
    <property type="entry name" value="Nucleotidylyl transferase"/>
    <property type="match status" value="1"/>
</dbReference>
<dbReference type="InterPro" id="IPR014729">
    <property type="entry name" value="Rossmann-like_a/b/a_fold"/>
</dbReference>
<evidence type="ECO:0000313" key="11">
    <source>
        <dbReference type="Proteomes" id="UP000294466"/>
    </source>
</evidence>
<gene>
    <name evidence="10" type="primary">trpS</name>
    <name evidence="10" type="ORF">BUCISPPS3390_361</name>
</gene>
<dbReference type="Gene3D" id="3.40.50.620">
    <property type="entry name" value="HUPs"/>
    <property type="match status" value="1"/>
</dbReference>
<reference evidence="10 11" key="1">
    <citation type="submission" date="2019-02" db="EMBL/GenBank/DDBJ databases">
        <authorList>
            <person name="Manzano-Marin A."/>
            <person name="Manzano-Marin A."/>
        </authorList>
    </citation>
    <scope>NUCLEOTIDE SEQUENCE [LARGE SCALE GENOMIC DNA]</scope>
    <source>
        <strain evidence="10 11">BuCisplendens/pseudotsugae</strain>
    </source>
</reference>
<keyword evidence="6 9" id="KW-0648">Protein biosynthesis</keyword>
<organism evidence="10 11">
    <name type="scientific">Buchnera aphidicola</name>
    <name type="common">Cinara cf. splendens/pseudotsugae 3390</name>
    <dbReference type="NCBI Taxonomy" id="2518980"/>
    <lineage>
        <taxon>Bacteria</taxon>
        <taxon>Pseudomonadati</taxon>
        <taxon>Pseudomonadota</taxon>
        <taxon>Gammaproteobacteria</taxon>
        <taxon>Enterobacterales</taxon>
        <taxon>Erwiniaceae</taxon>
        <taxon>Buchnera</taxon>
    </lineage>
</organism>
<dbReference type="InterPro" id="IPR002306">
    <property type="entry name" value="Trp-tRNA-ligase"/>
</dbReference>
<keyword evidence="3 9" id="KW-0436">Ligase</keyword>
<sequence length="342" mass="39718">MLDTKKKDIMFTGIQPTGWPTLGNYCGTMCHWEYIQKKYKCFFCIADLHALTAYSRNRNENSTKNNFSTNILDMVALFLSCGVDPDSSTIFVQSYVHTHSQLYWILSNFVYFGELSRMTQFKQRFLLKNTTIDLSLFCYPVLMAADILLYHTNCVLVGLDQKQHLELVQKIARRFNAIYGNIFVIPDILMLPIGNKIMALQNPEKKMSKSDNNVNNTIFLLENIDSIRLKLQRALTDSDYSSDCIRYDIFNKPGVSNLLSIFSCITSKKISILENEFKNCQYSSFKKKLSDIVCNFISEIQALYYKFRKDEDYLIDILIHGKKNALKYSSKKLYNVFRVLNL</sequence>
<evidence type="ECO:0000256" key="8">
    <source>
        <dbReference type="NCBIfam" id="TIGR00233"/>
    </source>
</evidence>
<accession>A0A451CY45</accession>
<evidence type="ECO:0000256" key="7">
    <source>
        <dbReference type="ARBA" id="ARBA00023146"/>
    </source>
</evidence>
<dbReference type="PRINTS" id="PR01039">
    <property type="entry name" value="TRNASYNTHTRP"/>
</dbReference>
<evidence type="ECO:0000256" key="5">
    <source>
        <dbReference type="ARBA" id="ARBA00022840"/>
    </source>
</evidence>
<protein>
    <recommendedName>
        <fullName evidence="2 8">Tryptophan--tRNA ligase</fullName>
        <ecNumber evidence="2 8">6.1.1.2</ecNumber>
    </recommendedName>
</protein>
<dbReference type="AlphaFoldDB" id="A0A451CY45"/>
<dbReference type="CDD" id="cd00806">
    <property type="entry name" value="TrpRS_core"/>
    <property type="match status" value="1"/>
</dbReference>
<dbReference type="InterPro" id="IPR002305">
    <property type="entry name" value="aa-tRNA-synth_Ic"/>
</dbReference>